<evidence type="ECO:0000256" key="14">
    <source>
        <dbReference type="PIRSR" id="PIRSR630564-2"/>
    </source>
</evidence>
<dbReference type="InterPro" id="IPR011011">
    <property type="entry name" value="Znf_FYVE_PHD"/>
</dbReference>
<protein>
    <recommendedName>
        <fullName evidence="6">Lateral signaling target protein 2 homolog</fullName>
        <ecNumber evidence="5">3.1.3.95</ecNumber>
    </recommendedName>
    <alternativeName>
        <fullName evidence="12">Phosphatidylinositol-3,5-bisphosphate 3-phosphatase</fullName>
    </alternativeName>
</protein>
<dbReference type="EMBL" id="JBJJXI010000166">
    <property type="protein sequence ID" value="KAL3384925.1"/>
    <property type="molecule type" value="Genomic_DNA"/>
</dbReference>
<dbReference type="EC" id="3.1.3.95" evidence="5"/>
<dbReference type="GO" id="GO:0052629">
    <property type="term" value="F:phosphatidylinositol-3,5-bisphosphate 3-phosphatase activity"/>
    <property type="evidence" value="ECO:0007669"/>
    <property type="project" value="UniProtKB-EC"/>
</dbReference>
<evidence type="ECO:0000256" key="15">
    <source>
        <dbReference type="PROSITE-ProRule" id="PRU00091"/>
    </source>
</evidence>
<dbReference type="FunFam" id="3.30.40.10:FF:000073">
    <property type="entry name" value="myotubularin-related protein 4 isoform X2"/>
    <property type="match status" value="1"/>
</dbReference>
<organism evidence="19 20">
    <name type="scientific">Trichogramma kaykai</name>
    <dbReference type="NCBI Taxonomy" id="54128"/>
    <lineage>
        <taxon>Eukaryota</taxon>
        <taxon>Metazoa</taxon>
        <taxon>Ecdysozoa</taxon>
        <taxon>Arthropoda</taxon>
        <taxon>Hexapoda</taxon>
        <taxon>Insecta</taxon>
        <taxon>Pterygota</taxon>
        <taxon>Neoptera</taxon>
        <taxon>Endopterygota</taxon>
        <taxon>Hymenoptera</taxon>
        <taxon>Apocrita</taxon>
        <taxon>Proctotrupomorpha</taxon>
        <taxon>Chalcidoidea</taxon>
        <taxon>Trichogrammatidae</taxon>
        <taxon>Trichogramma</taxon>
    </lineage>
</organism>
<keyword evidence="11" id="KW-0472">Membrane</keyword>
<dbReference type="GO" id="GO:0016020">
    <property type="term" value="C:membrane"/>
    <property type="evidence" value="ECO:0007669"/>
    <property type="project" value="UniProtKB-SubCell"/>
</dbReference>
<dbReference type="GO" id="GO:0008270">
    <property type="term" value="F:zinc ion binding"/>
    <property type="evidence" value="ECO:0007669"/>
    <property type="project" value="UniProtKB-KW"/>
</dbReference>
<evidence type="ECO:0000256" key="7">
    <source>
        <dbReference type="ARBA" id="ARBA00022723"/>
    </source>
</evidence>
<name>A0ABD2VW32_9HYME</name>
<dbReference type="GO" id="GO:0004438">
    <property type="term" value="F:phosphatidylinositol-3-phosphate phosphatase activity"/>
    <property type="evidence" value="ECO:0007669"/>
    <property type="project" value="UniProtKB-ARBA"/>
</dbReference>
<comment type="caution">
    <text evidence="19">The sequence shown here is derived from an EMBL/GenBank/DDBJ whole genome shotgun (WGS) entry which is preliminary data.</text>
</comment>
<dbReference type="SUPFAM" id="SSF57903">
    <property type="entry name" value="FYVE/PHD zinc finger"/>
    <property type="match status" value="1"/>
</dbReference>
<keyword evidence="9" id="KW-0378">Hydrolase</keyword>
<dbReference type="GO" id="GO:0005829">
    <property type="term" value="C:cytosol"/>
    <property type="evidence" value="ECO:0007669"/>
    <property type="project" value="UniProtKB-ARBA"/>
</dbReference>
<feature type="region of interest" description="Disordered" evidence="16">
    <location>
        <begin position="747"/>
        <end position="801"/>
    </location>
</feature>
<dbReference type="GO" id="GO:0004721">
    <property type="term" value="F:phosphoprotein phosphatase activity"/>
    <property type="evidence" value="ECO:0007669"/>
    <property type="project" value="UniProtKB-ARBA"/>
</dbReference>
<evidence type="ECO:0000256" key="10">
    <source>
        <dbReference type="ARBA" id="ARBA00022833"/>
    </source>
</evidence>
<evidence type="ECO:0000256" key="12">
    <source>
        <dbReference type="ARBA" id="ARBA00032571"/>
    </source>
</evidence>
<dbReference type="PROSITE" id="PS00383">
    <property type="entry name" value="TYR_PHOSPHATASE_1"/>
    <property type="match status" value="1"/>
</dbReference>
<dbReference type="SUPFAM" id="SSF52799">
    <property type="entry name" value="(Phosphotyrosine protein) phosphatases II"/>
    <property type="match status" value="1"/>
</dbReference>
<dbReference type="Pfam" id="PF06602">
    <property type="entry name" value="Myotub-related"/>
    <property type="match status" value="1"/>
</dbReference>
<dbReference type="CDD" id="cd15733">
    <property type="entry name" value="FYVE_MTMR4"/>
    <property type="match status" value="1"/>
</dbReference>
<comment type="function">
    <text evidence="1">Negative regulator of epidermal growth factor receptor (EGFR) signaling.</text>
</comment>
<evidence type="ECO:0000256" key="2">
    <source>
        <dbReference type="ARBA" id="ARBA00004370"/>
    </source>
</evidence>
<evidence type="ECO:0000256" key="6">
    <source>
        <dbReference type="ARBA" id="ARBA00019870"/>
    </source>
</evidence>
<gene>
    <name evidence="19" type="ORF">TKK_019330</name>
</gene>
<feature type="compositionally biased region" description="Polar residues" evidence="16">
    <location>
        <begin position="1031"/>
        <end position="1041"/>
    </location>
</feature>
<dbReference type="InterPro" id="IPR010569">
    <property type="entry name" value="Myotubularin-like_Pase_dom"/>
</dbReference>
<dbReference type="GO" id="GO:0046474">
    <property type="term" value="P:glycerophospholipid biosynthetic process"/>
    <property type="evidence" value="ECO:0007669"/>
    <property type="project" value="UniProtKB-ARBA"/>
</dbReference>
<evidence type="ECO:0000259" key="18">
    <source>
        <dbReference type="PROSITE" id="PS51339"/>
    </source>
</evidence>
<dbReference type="InterPro" id="IPR000306">
    <property type="entry name" value="Znf_FYVE"/>
</dbReference>
<dbReference type="PROSITE" id="PS50178">
    <property type="entry name" value="ZF_FYVE"/>
    <property type="match status" value="1"/>
</dbReference>
<dbReference type="PROSITE" id="PS51339">
    <property type="entry name" value="PPASE_MYOTUBULARIN"/>
    <property type="match status" value="1"/>
</dbReference>
<evidence type="ECO:0000256" key="9">
    <source>
        <dbReference type="ARBA" id="ARBA00022801"/>
    </source>
</evidence>
<evidence type="ECO:0000256" key="16">
    <source>
        <dbReference type="SAM" id="MobiDB-lite"/>
    </source>
</evidence>
<dbReference type="InterPro" id="IPR030564">
    <property type="entry name" value="Myotubularin"/>
</dbReference>
<feature type="active site" description="Phosphocysteine intermediate" evidence="13">
    <location>
        <position position="407"/>
    </location>
</feature>
<evidence type="ECO:0000313" key="19">
    <source>
        <dbReference type="EMBL" id="KAL3384925.1"/>
    </source>
</evidence>
<accession>A0ABD2VW32</accession>
<evidence type="ECO:0000259" key="17">
    <source>
        <dbReference type="PROSITE" id="PS50178"/>
    </source>
</evidence>
<feature type="domain" description="FYVE-type" evidence="17">
    <location>
        <begin position="942"/>
        <end position="1002"/>
    </location>
</feature>
<feature type="region of interest" description="Disordered" evidence="16">
    <location>
        <begin position="1019"/>
        <end position="1088"/>
    </location>
</feature>
<dbReference type="InterPro" id="IPR013083">
    <property type="entry name" value="Znf_RING/FYVE/PHD"/>
</dbReference>
<dbReference type="InterPro" id="IPR046978">
    <property type="entry name" value="MTMR4_FYVE"/>
</dbReference>
<dbReference type="GO" id="GO:0061952">
    <property type="term" value="P:midbody abscission"/>
    <property type="evidence" value="ECO:0007669"/>
    <property type="project" value="UniProtKB-ARBA"/>
</dbReference>
<feature type="domain" description="Myotubularin phosphatase" evidence="18">
    <location>
        <begin position="156"/>
        <end position="593"/>
    </location>
</feature>
<reference evidence="19 20" key="1">
    <citation type="journal article" date="2024" name="bioRxiv">
        <title>A reference genome for Trichogramma kaykai: A tiny desert-dwelling parasitoid wasp with competing sex-ratio distorters.</title>
        <authorList>
            <person name="Culotta J."/>
            <person name="Lindsey A.R."/>
        </authorList>
    </citation>
    <scope>NUCLEOTIDE SEQUENCE [LARGE SCALE GENOMIC DNA]</scope>
    <source>
        <strain evidence="19 20">KSX58</strain>
    </source>
</reference>
<evidence type="ECO:0000256" key="13">
    <source>
        <dbReference type="PIRSR" id="PIRSR630564-1"/>
    </source>
</evidence>
<dbReference type="GO" id="GO:0046856">
    <property type="term" value="P:phosphatidylinositol dephosphorylation"/>
    <property type="evidence" value="ECO:0007669"/>
    <property type="project" value="UniProtKB-ARBA"/>
</dbReference>
<evidence type="ECO:0000256" key="8">
    <source>
        <dbReference type="ARBA" id="ARBA00022771"/>
    </source>
</evidence>
<dbReference type="SUPFAM" id="SSF50729">
    <property type="entry name" value="PH domain-like"/>
    <property type="match status" value="1"/>
</dbReference>
<dbReference type="SMART" id="SM00064">
    <property type="entry name" value="FYVE"/>
    <property type="match status" value="1"/>
</dbReference>
<dbReference type="InterPro" id="IPR017455">
    <property type="entry name" value="Znf_FYVE-rel"/>
</dbReference>
<comment type="similarity">
    <text evidence="3">Belongs to the protein-tyrosine phosphatase family. Non-receptor class myotubularin subfamily.</text>
</comment>
<dbReference type="GO" id="GO:0019899">
    <property type="term" value="F:enzyme binding"/>
    <property type="evidence" value="ECO:0007669"/>
    <property type="project" value="UniProtKB-ARBA"/>
</dbReference>
<evidence type="ECO:0000256" key="11">
    <source>
        <dbReference type="ARBA" id="ARBA00023136"/>
    </source>
</evidence>
<dbReference type="InterPro" id="IPR029021">
    <property type="entry name" value="Prot-tyrosine_phosphatase-like"/>
</dbReference>
<dbReference type="InterPro" id="IPR016130">
    <property type="entry name" value="Tyr_Pase_AS"/>
</dbReference>
<feature type="compositionally biased region" description="Low complexity" evidence="16">
    <location>
        <begin position="1042"/>
        <end position="1057"/>
    </location>
</feature>
<dbReference type="Proteomes" id="UP001627154">
    <property type="component" value="Unassembled WGS sequence"/>
</dbReference>
<evidence type="ECO:0000256" key="1">
    <source>
        <dbReference type="ARBA" id="ARBA00003580"/>
    </source>
</evidence>
<dbReference type="AlphaFoldDB" id="A0ABD2VW32"/>
<keyword evidence="8 15" id="KW-0863">Zinc-finger</keyword>
<keyword evidence="7" id="KW-0479">Metal-binding</keyword>
<dbReference type="PANTHER" id="PTHR10807:SF75">
    <property type="entry name" value="PHOSPHATIDYLINOSITOL-3-PHOSPHATE PHOSPHATASE"/>
    <property type="match status" value="1"/>
</dbReference>
<proteinExistence type="inferred from homology"/>
<feature type="binding site" evidence="14">
    <location>
        <begin position="345"/>
        <end position="346"/>
    </location>
    <ligand>
        <name>substrate</name>
    </ligand>
</feature>
<sequence length="1121" mass="126758">MESSEEPTSLQSICHLRASELFPKSTSYECEDATLAIPFALLSGEYVVALGHTSDGVLALSNYRLYVQVGEGSHNVPLGLIELLEVKEIFYLHISCKDARSISCAFSTNEHCLEWFKRLHKITLPRKSIEDMFAFAYYAWSMEERKEYPKLGKDNDTYLATFNSEVERLKFNLHGTWRISQINKDYQLCPSYPPQILVPACISDKTLETVAKFRTSRRIPAVIWRHVGNGAVIARSSQPEVGWLGWRSTEDEDLLKALTDACFYDRGESTIMSDAVTPTTPTTTINNYSTPELSDEPVVPAPVKKVLIVDARSYTTAVANRARGGGCECPEYYANCEIQFMNLPNIHSIRKSFHAVRQLCASDADQNNWLSLLEGTKWFQHMSGLLRTAVTVASAIEREERPVLVHCSDGWDRTTQIVALAQLLLDPYYRTMEGFQVLCEREWLDFGHKFADRCGHNVGYEDPNERCPVFLQWLDCVHQLTTQFKCSFQMSPAYLVSSLFLMVHIKRIIISATYLNPCIFKVKLAQHAYSQLFGTFLCNTRQERLQLRIRDRTFSIWRFLNSPSFVNHLYTPTKKVLWPSCNVRDLKLWHDVYLGSKDSTPGIGDIKQRVNLIDIENGDSESQLTETRSYGDLIQVQEHTAYLPRRQSDPSISIEKKFDTITLEGGRAKLGKENGDELVELKRQPNETNSITEQLPKETEEVKILPNVKQISIEANTSVASSTDTIVPNGDLIVAKNIDQDKDFDQETTCHDTQESSDSQWVDAAAVNDSSEKSSTPNNEGGSDLSETSAALASRTPSSICPASPIHQEALIDNLDRLDDVDGLPVIQCDVQMRVQQIIVENKLKEEALRKELHTTRMALIKQVCYHNGEAEPIDDVVSRHFNYNQGMKFFFSFQYYNEYYFQGSLPDSMGSAGERGESLPSDMSWEALDEPGPAPTLWVPDHAVNRCMGCDTEFWLGRRKHHCRCCGKIFCADCSENSTPLPSEQLYNPVRVCSECYTHLHHHTSPCQCRQQHHLQQLETQPPQEHKPCQPQQTLAQHQYPQQKLESQPQQQQQQQQPPPPPPLPKPSSNNSIESVDVAVPVPPVPPPFPPANDCHRSAANSRTFNDECCEAIVEPSGAN</sequence>
<evidence type="ECO:0000313" key="20">
    <source>
        <dbReference type="Proteomes" id="UP001627154"/>
    </source>
</evidence>
<feature type="compositionally biased region" description="Pro residues" evidence="16">
    <location>
        <begin position="1058"/>
        <end position="1067"/>
    </location>
</feature>
<keyword evidence="10" id="KW-0862">Zinc</keyword>
<feature type="compositionally biased region" description="Polar residues" evidence="16">
    <location>
        <begin position="773"/>
        <end position="801"/>
    </location>
</feature>
<dbReference type="GO" id="GO:0060090">
    <property type="term" value="F:molecular adaptor activity"/>
    <property type="evidence" value="ECO:0007669"/>
    <property type="project" value="UniProtKB-ARBA"/>
</dbReference>
<keyword evidence="20" id="KW-1185">Reference proteome</keyword>
<dbReference type="Gene3D" id="3.30.40.10">
    <property type="entry name" value="Zinc/RING finger domain, C3HC4 (zinc finger)"/>
    <property type="match status" value="1"/>
</dbReference>
<evidence type="ECO:0000256" key="4">
    <source>
        <dbReference type="ARBA" id="ARBA00008755"/>
    </source>
</evidence>
<dbReference type="Pfam" id="PF01363">
    <property type="entry name" value="FYVE"/>
    <property type="match status" value="1"/>
</dbReference>
<dbReference type="PANTHER" id="PTHR10807">
    <property type="entry name" value="MYOTUBULARIN-RELATED"/>
    <property type="match status" value="1"/>
</dbReference>
<comment type="subcellular location">
    <subcellularLocation>
        <location evidence="2">Membrane</location>
    </subcellularLocation>
</comment>
<evidence type="ECO:0000256" key="5">
    <source>
        <dbReference type="ARBA" id="ARBA00012903"/>
    </source>
</evidence>
<feature type="binding site" evidence="14">
    <location>
        <begin position="407"/>
        <end position="413"/>
    </location>
    <ligand>
        <name>substrate</name>
    </ligand>
</feature>
<comment type="similarity">
    <text evidence="4">Belongs to the lst-2 family.</text>
</comment>
<evidence type="ECO:0000256" key="3">
    <source>
        <dbReference type="ARBA" id="ARBA00007471"/>
    </source>
</evidence>